<name>A0A0Q0ERQ8_PSESX</name>
<dbReference type="AlphaFoldDB" id="A0A0Q0ERQ8"/>
<keyword evidence="1" id="KW-1133">Transmembrane helix</keyword>
<sequence>MNPSLPIVLVILACACACGRTVFAQEKTEQHADLLSVAMAKVATVIALLLFPLVGLAAPLAQTDFDVIGDYREHSLEFSVEKPGAYAVQVDYYYADEGAFSRERVWRAAGGRSNDENEMPDKPGASFDIDTSIIELKGGREIYRSYIRRPILNSWGDSSLHAELFRLSLIPGEYKLLVRRVGESKALAGVVVKVSVVDARRGK</sequence>
<keyword evidence="1" id="KW-0472">Membrane</keyword>
<feature type="signal peptide" evidence="2">
    <location>
        <begin position="1"/>
        <end position="24"/>
    </location>
</feature>
<reference evidence="3 4" key="1">
    <citation type="submission" date="2018-08" db="EMBL/GenBank/DDBJ databases">
        <title>Recombination of ecologically and evolutionarily significant loci maintains genetic cohesion in the Pseudomonas syringae species complex.</title>
        <authorList>
            <person name="Dillon M."/>
            <person name="Thakur S."/>
            <person name="Almeida R.N.D."/>
            <person name="Weir B.S."/>
            <person name="Guttman D.S."/>
        </authorList>
    </citation>
    <scope>NUCLEOTIDE SEQUENCE [LARGE SCALE GENOMIC DNA]</scope>
    <source>
        <strain evidence="3 4">ICMP 3934</strain>
    </source>
</reference>
<dbReference type="RefSeq" id="WP_019332580.1">
    <property type="nucleotide sequence ID" value="NZ_BQUM01000022.1"/>
</dbReference>
<evidence type="ECO:0000313" key="3">
    <source>
        <dbReference type="EMBL" id="RMT66471.1"/>
    </source>
</evidence>
<evidence type="ECO:0000256" key="2">
    <source>
        <dbReference type="SAM" id="SignalP"/>
    </source>
</evidence>
<evidence type="ECO:0000313" key="4">
    <source>
        <dbReference type="Proteomes" id="UP000282636"/>
    </source>
</evidence>
<keyword evidence="1" id="KW-0812">Transmembrane</keyword>
<protein>
    <submittedName>
        <fullName evidence="3">Outer membrane efflux protein</fullName>
    </submittedName>
</protein>
<comment type="caution">
    <text evidence="3">The sequence shown here is derived from an EMBL/GenBank/DDBJ whole genome shotgun (WGS) entry which is preliminary data.</text>
</comment>
<accession>A0A0Q0ERQ8</accession>
<dbReference type="Proteomes" id="UP000282636">
    <property type="component" value="Unassembled WGS sequence"/>
</dbReference>
<evidence type="ECO:0000256" key="1">
    <source>
        <dbReference type="SAM" id="Phobius"/>
    </source>
</evidence>
<feature type="chain" id="PRO_5030016338" evidence="2">
    <location>
        <begin position="25"/>
        <end position="203"/>
    </location>
</feature>
<dbReference type="EMBL" id="RBTL01000183">
    <property type="protein sequence ID" value="RMT66471.1"/>
    <property type="molecule type" value="Genomic_DNA"/>
</dbReference>
<gene>
    <name evidence="3" type="ORF">ALP44_03218</name>
</gene>
<organism evidence="3 4">
    <name type="scientific">Pseudomonas syringae pv. theae</name>
    <dbReference type="NCBI Taxonomy" id="103985"/>
    <lineage>
        <taxon>Bacteria</taxon>
        <taxon>Pseudomonadati</taxon>
        <taxon>Pseudomonadota</taxon>
        <taxon>Gammaproteobacteria</taxon>
        <taxon>Pseudomonadales</taxon>
        <taxon>Pseudomonadaceae</taxon>
        <taxon>Pseudomonas</taxon>
        <taxon>Pseudomonas syringae</taxon>
    </lineage>
</organism>
<proteinExistence type="predicted"/>
<feature type="transmembrane region" description="Helical" evidence="1">
    <location>
        <begin position="34"/>
        <end position="58"/>
    </location>
</feature>
<keyword evidence="2" id="KW-0732">Signal</keyword>